<evidence type="ECO:0000313" key="4">
    <source>
        <dbReference type="EMBL" id="MBU5335484.1"/>
    </source>
</evidence>
<name>A0ABS6DUI7_9FIRM</name>
<evidence type="ECO:0000313" key="5">
    <source>
        <dbReference type="Proteomes" id="UP001196301"/>
    </source>
</evidence>
<accession>A0ABS6DUI7</accession>
<dbReference type="PROSITE" id="PS51450">
    <property type="entry name" value="LRR"/>
    <property type="match status" value="1"/>
</dbReference>
<dbReference type="Pfam" id="PF16403">
    <property type="entry name" value="Bact_surface_Ig-like"/>
    <property type="match status" value="2"/>
</dbReference>
<feature type="region of interest" description="Disordered" evidence="1">
    <location>
        <begin position="39"/>
        <end position="99"/>
    </location>
</feature>
<gene>
    <name evidence="4" type="ORF">KQI20_03435</name>
</gene>
<dbReference type="InterPro" id="IPR013222">
    <property type="entry name" value="Glyco_hyd_98_carb-bd"/>
</dbReference>
<organism evidence="4 5">
    <name type="scientific">Intestinibacter bartlettii</name>
    <dbReference type="NCBI Taxonomy" id="261299"/>
    <lineage>
        <taxon>Bacteria</taxon>
        <taxon>Bacillati</taxon>
        <taxon>Bacillota</taxon>
        <taxon>Clostridia</taxon>
        <taxon>Peptostreptococcales</taxon>
        <taxon>Peptostreptococcaceae</taxon>
        <taxon>Intestinibacter</taxon>
    </lineage>
</organism>
<evidence type="ECO:0000259" key="3">
    <source>
        <dbReference type="PROSITE" id="PS51723"/>
    </source>
</evidence>
<dbReference type="RefSeq" id="WP_216568619.1">
    <property type="nucleotide sequence ID" value="NZ_JAHLOQ010000005.1"/>
</dbReference>
<protein>
    <submittedName>
        <fullName evidence="4">NPCBM/NEW2 domain-containing protein</fullName>
    </submittedName>
</protein>
<dbReference type="Pfam" id="PF13402">
    <property type="entry name" value="Peptidase_M60"/>
    <property type="match status" value="1"/>
</dbReference>
<keyword evidence="5" id="KW-1185">Reference proteome</keyword>
<dbReference type="InterPro" id="IPR032179">
    <property type="entry name" value="Cry22Aa_Ig-like"/>
</dbReference>
<keyword evidence="2" id="KW-0732">Signal</keyword>
<dbReference type="InterPro" id="IPR031161">
    <property type="entry name" value="Peptidase_M60_dom"/>
</dbReference>
<dbReference type="PROSITE" id="PS51723">
    <property type="entry name" value="PEPTIDASE_M60"/>
    <property type="match status" value="1"/>
</dbReference>
<comment type="caution">
    <text evidence="4">The sequence shown here is derived from an EMBL/GenBank/DDBJ whole genome shotgun (WGS) entry which is preliminary data.</text>
</comment>
<sequence>MFNKKVAALTLAAVISNFSAATTNVLAHEITQNVKTVATAKSDNKTETKSQDGKVSSTDVESEKTESQDSNSAKVGGAKAGEAQEQRTFTLAQNGNTSSKARDNLRMTYFGTDYQSTGIVARPGEEFTVYVEADDGAPMPKIAFSQHEGFYSNWVRWYDLKPGKNVIKVPEIYDNSWSNKTVKGGAVYLLNRYTPNEQGTAPVVTIEGGETFPIYNEGDDKAAFLEKLKAYKQKLDQDPENTVDLFEFNTERLLYTGTASAAYKAYVEEGVDVGESTANLNSQIQEMFDFAGLKNDPTDPNNDSTNVRTTIRLMQPYGLAYAYVDHVGIQRGYEESMLRTDQESLNSVLWATVHEVGHQMDIMGRDWPEVTNNMWSNYAHIKHGMNDRVSYSDVYKYIAPEESLKGFDDLDYFQKLAMFWQLQLKKDTYWTELETLYRERKPSPSSYQDKKDILATYSSEVLGVNLTYYFEKYGFTLSDKCKERLKELPESNEKIWYLNTDTMDYNGNGFDGVDTGLDVTLLKTKTGAKLSMEISENVKDDLLGYEIIKDGKVIAFTTSSTYTDKNADENSKYEVVPYAKDLTTGNKVEINSSKPVISIQQEKITLKRGEAFNAKDYVKGLTYLGEDITSKINVDTNVNTDKNGTYQVNYTLTNEEITVNKTVAVEVVSDYDYLSDLAWTSVETQWGTPRKNSNIQGMVHNNVKKFKKGVGIHANGKLTYDLSDKDYDNFEALIGVDTAVGENEYSSVTFKVVGDGKTLATTKVMNYYDNLAYINVPVKGIKNLVIEVHDGGNGNTCDHCIIVNPKLTTNSGKPKFTGDDKIAFNINDKIDLLKGIKATDSEDGDITSNIELETDYIEGNTGIFNVNLTVKDSDGNKATFTRTVVVSEEETYLSDLNWEYGSIGSGYIGKDQSVRGDKIQLLNEDGSYETFKKGIGTHSYSEIIYDSTGYDIFDTWVGLDKFVSDQEASSVIFKVYVDGELKAQTGVMKSDSPKQRLIVDIRNSSKIKLVVEEADNGDTWDHADWADAQFRNLSKFDLTELEKILEQAKSLDLRNYTDESAQTINKAIENGEKALKFTNQTTIDKAVEDLQNAIDNAVEIDLNKIIEIKDKNLKLSIQKELGLPGEIRLGDIKELTSLTVNDKQIQSLEGLQYAENLQTLNIQNNEIKDLSPLKDLKKLTNLKADTQYIYEDWVWAKGQGVSVNYDIINRKGQKLSPTSIVIKDNRTWKMTTLNIAECIDQNGTISFSTENFYQGIHTVYLTYEDKTDNYKTELTFLLDNRLK</sequence>
<evidence type="ECO:0000256" key="2">
    <source>
        <dbReference type="SAM" id="SignalP"/>
    </source>
</evidence>
<dbReference type="Pfam" id="PF08305">
    <property type="entry name" value="NPCBM"/>
    <property type="match status" value="2"/>
</dbReference>
<feature type="compositionally biased region" description="Polar residues" evidence="1">
    <location>
        <begin position="86"/>
        <end position="99"/>
    </location>
</feature>
<reference evidence="4 5" key="1">
    <citation type="submission" date="2021-06" db="EMBL/GenBank/DDBJ databases">
        <authorList>
            <person name="Sun Q."/>
            <person name="Li D."/>
        </authorList>
    </citation>
    <scope>NUCLEOTIDE SEQUENCE [LARGE SCALE GENOMIC DNA]</scope>
    <source>
        <strain evidence="4 5">N19</strain>
    </source>
</reference>
<dbReference type="SMART" id="SM01276">
    <property type="entry name" value="M60-like"/>
    <property type="match status" value="1"/>
</dbReference>
<proteinExistence type="predicted"/>
<dbReference type="InterPro" id="IPR001611">
    <property type="entry name" value="Leu-rich_rpt"/>
</dbReference>
<dbReference type="SMART" id="SM00776">
    <property type="entry name" value="NPCBM"/>
    <property type="match status" value="2"/>
</dbReference>
<feature type="chain" id="PRO_5047448470" evidence="2">
    <location>
        <begin position="21"/>
        <end position="1283"/>
    </location>
</feature>
<dbReference type="Proteomes" id="UP001196301">
    <property type="component" value="Unassembled WGS sequence"/>
</dbReference>
<dbReference type="EMBL" id="JAHLOQ010000005">
    <property type="protein sequence ID" value="MBU5335484.1"/>
    <property type="molecule type" value="Genomic_DNA"/>
</dbReference>
<feature type="signal peptide" evidence="2">
    <location>
        <begin position="1"/>
        <end position="20"/>
    </location>
</feature>
<feature type="domain" description="Peptidase M60" evidence="3">
    <location>
        <begin position="112"/>
        <end position="427"/>
    </location>
</feature>
<feature type="compositionally biased region" description="Basic and acidic residues" evidence="1">
    <location>
        <begin position="42"/>
        <end position="52"/>
    </location>
</feature>
<evidence type="ECO:0000256" key="1">
    <source>
        <dbReference type="SAM" id="MobiDB-lite"/>
    </source>
</evidence>